<dbReference type="PANTHER" id="PTHR43199">
    <property type="entry name" value="GLUTATHIONE HYDROLASE"/>
    <property type="match status" value="1"/>
</dbReference>
<feature type="binding site" evidence="10">
    <location>
        <position position="121"/>
    </location>
    <ligand>
        <name>L-glutamate</name>
        <dbReference type="ChEBI" id="CHEBI:29985"/>
    </ligand>
</feature>
<evidence type="ECO:0000256" key="1">
    <source>
        <dbReference type="ARBA" id="ARBA00001049"/>
    </source>
</evidence>
<keyword evidence="11" id="KW-0317">Glutathione biosynthesis</keyword>
<feature type="binding site" evidence="10">
    <location>
        <position position="435"/>
    </location>
    <ligand>
        <name>L-glutamate</name>
        <dbReference type="ChEBI" id="CHEBI:29985"/>
    </ligand>
</feature>
<dbReference type="InterPro" id="IPR000101">
    <property type="entry name" value="GGT_peptidase"/>
</dbReference>
<dbReference type="GO" id="GO:0006751">
    <property type="term" value="P:glutathione catabolic process"/>
    <property type="evidence" value="ECO:0007669"/>
    <property type="project" value="UniProtKB-UniRule"/>
</dbReference>
<evidence type="ECO:0000256" key="9">
    <source>
        <dbReference type="PIRSR" id="PIRSR600101-1"/>
    </source>
</evidence>
<dbReference type="InterPro" id="IPR055262">
    <property type="entry name" value="GGT_CS"/>
</dbReference>
<dbReference type="PANTHER" id="PTHR43199:SF1">
    <property type="entry name" value="GLUTATHIONE HYDROLASE PROENZYME"/>
    <property type="match status" value="1"/>
</dbReference>
<evidence type="ECO:0000256" key="7">
    <source>
        <dbReference type="ARBA" id="ARBA00023315"/>
    </source>
</evidence>
<comment type="catalytic activity">
    <reaction evidence="1 11">
        <text>an S-substituted glutathione + H2O = an S-substituted L-cysteinylglycine + L-glutamate</text>
        <dbReference type="Rhea" id="RHEA:59468"/>
        <dbReference type="ChEBI" id="CHEBI:15377"/>
        <dbReference type="ChEBI" id="CHEBI:29985"/>
        <dbReference type="ChEBI" id="CHEBI:90779"/>
        <dbReference type="ChEBI" id="CHEBI:143103"/>
        <dbReference type="EC" id="3.4.19.13"/>
    </reaction>
</comment>
<dbReference type="PRINTS" id="PR01210">
    <property type="entry name" value="GGTRANSPTASE"/>
</dbReference>
<dbReference type="EMBL" id="NCDQ01000014">
    <property type="protein sequence ID" value="OYX06072.1"/>
    <property type="molecule type" value="Genomic_DNA"/>
</dbReference>
<feature type="binding site" evidence="10">
    <location>
        <position position="486"/>
    </location>
    <ligand>
        <name>L-glutamate</name>
        <dbReference type="ChEBI" id="CHEBI:29985"/>
    </ligand>
</feature>
<evidence type="ECO:0000313" key="13">
    <source>
        <dbReference type="Proteomes" id="UP000215616"/>
    </source>
</evidence>
<comment type="catalytic activity">
    <reaction evidence="8 11">
        <text>an N-terminal (5-L-glutamyl)-[peptide] + an alpha-amino acid = 5-L-glutamyl amino acid + an N-terminal L-alpha-aminoacyl-[peptide]</text>
        <dbReference type="Rhea" id="RHEA:23904"/>
        <dbReference type="Rhea" id="RHEA-COMP:9780"/>
        <dbReference type="Rhea" id="RHEA-COMP:9795"/>
        <dbReference type="ChEBI" id="CHEBI:77644"/>
        <dbReference type="ChEBI" id="CHEBI:78597"/>
        <dbReference type="ChEBI" id="CHEBI:78599"/>
        <dbReference type="ChEBI" id="CHEBI:78608"/>
        <dbReference type="EC" id="2.3.2.2"/>
    </reaction>
</comment>
<dbReference type="SUPFAM" id="SSF56235">
    <property type="entry name" value="N-terminal nucleophile aminohydrolases (Ntn hydrolases)"/>
    <property type="match status" value="1"/>
</dbReference>
<dbReference type="GO" id="GO:0103068">
    <property type="term" value="F:leukotriene C4 gamma-glutamyl transferase activity"/>
    <property type="evidence" value="ECO:0007669"/>
    <property type="project" value="UniProtKB-EC"/>
</dbReference>
<comment type="catalytic activity">
    <reaction evidence="2 11">
        <text>glutathione + H2O = L-cysteinylglycine + L-glutamate</text>
        <dbReference type="Rhea" id="RHEA:28807"/>
        <dbReference type="ChEBI" id="CHEBI:15377"/>
        <dbReference type="ChEBI" id="CHEBI:29985"/>
        <dbReference type="ChEBI" id="CHEBI:57925"/>
        <dbReference type="ChEBI" id="CHEBI:61694"/>
        <dbReference type="EC" id="3.4.19.13"/>
    </reaction>
</comment>
<name>A0A258DFD3_CAUVI</name>
<comment type="pathway">
    <text evidence="11">Sulfur metabolism; glutathione metabolism.</text>
</comment>
<evidence type="ECO:0000256" key="8">
    <source>
        <dbReference type="ARBA" id="ARBA00047417"/>
    </source>
</evidence>
<sequence>MPADADRLAWTDEILEAALRLFAHLAAALSAALLLVAPSVEAAPRSSAAAVRTLEAGAVAAPDRYGALAAQEVLKAGGNAVDAAVATGFALAVTYPEAGNLGGGGFMTVYMDGKPFFLDYRETAPAAAKADMYLGPDGEPVEGLSLYGGLAAGVPGTVRGLAMAHQRFGKLPWARVLAPAIRYARDGFVVDAHLASVLADEPPAEFSKANFRTYFPAHKAGTVFKQPELAATLERIAKGGDKAFYTGETADLIVAQMARGPVKGLITKADLSAYKAVWRAPLVAKWRGYDVITAPPPSSGGIALMQLLLMKQDLAPMFQGVALNDPQYVHLLAEIEKRVYADRAEYLGDPDFVKVPVSNLIDPAYVARRAKEVDPDKPSATKAVKPGLEKHETTHYSIVDQWGNAVSNTYTLNGSFGSGVVVEGAGFILNNEMDDFSAKPGAPNMFGVVGGAANAIAPGKRPLSSMTPTILTKDGRVAMVIGTPGGSRIFAWVFQVLANVYDHGLSLKAAQAAPRFHHQLLPQNVIFYERSGPPSSALKAALEARGYTWTESFSGDVEAIQVLDRTPVPEPDPRGRGVGLVVK</sequence>
<comment type="subunit">
    <text evidence="11">This enzyme consists of two polypeptide chains, which are synthesized in precursor form from a single polypeptide.</text>
</comment>
<dbReference type="AlphaFoldDB" id="A0A258DFD3"/>
<dbReference type="PROSITE" id="PS00462">
    <property type="entry name" value="G_GLU_TRANSPEPTIDASE"/>
    <property type="match status" value="1"/>
</dbReference>
<comment type="PTM">
    <text evidence="11">Cleaved by autocatalysis into a large and a small subunit.</text>
</comment>
<evidence type="ECO:0000313" key="12">
    <source>
        <dbReference type="EMBL" id="OYX06072.1"/>
    </source>
</evidence>
<comment type="similarity">
    <text evidence="3 11">Belongs to the gamma-glutamyltransferase family.</text>
</comment>
<evidence type="ECO:0000256" key="11">
    <source>
        <dbReference type="RuleBase" id="RU368036"/>
    </source>
</evidence>
<dbReference type="Gene3D" id="1.10.246.130">
    <property type="match status" value="1"/>
</dbReference>
<dbReference type="NCBIfam" id="TIGR00066">
    <property type="entry name" value="g_glut_trans"/>
    <property type="match status" value="1"/>
</dbReference>
<dbReference type="Proteomes" id="UP000215616">
    <property type="component" value="Unassembled WGS sequence"/>
</dbReference>
<dbReference type="UniPathway" id="UPA00204"/>
<keyword evidence="6 11" id="KW-0865">Zymogen</keyword>
<proteinExistence type="inferred from homology"/>
<feature type="binding site" evidence="10">
    <location>
        <begin position="411"/>
        <end position="413"/>
    </location>
    <ligand>
        <name>L-glutamate</name>
        <dbReference type="ChEBI" id="CHEBI:29985"/>
    </ligand>
</feature>
<accession>A0A258DFD3</accession>
<dbReference type="Gene3D" id="3.60.20.40">
    <property type="match status" value="1"/>
</dbReference>
<reference evidence="12 13" key="1">
    <citation type="submission" date="2017-03" db="EMBL/GenBank/DDBJ databases">
        <title>Lifting the veil on microbial sulfur biogeochemistry in mining wastewaters.</title>
        <authorList>
            <person name="Kantor R.S."/>
            <person name="Colenbrander Nelson T."/>
            <person name="Marshall S."/>
            <person name="Bennett D."/>
            <person name="Apte S."/>
            <person name="Camacho D."/>
            <person name="Thomas B.C."/>
            <person name="Warren L.A."/>
            <person name="Banfield J.F."/>
        </authorList>
    </citation>
    <scope>NUCLEOTIDE SEQUENCE [LARGE SCALE GENOMIC DNA]</scope>
    <source>
        <strain evidence="12">32-67-7</strain>
    </source>
</reference>
<dbReference type="InterPro" id="IPR043138">
    <property type="entry name" value="GGT_lsub"/>
</dbReference>
<comment type="caution">
    <text evidence="12">The sequence shown here is derived from an EMBL/GenBank/DDBJ whole genome shotgun (WGS) entry which is preliminary data.</text>
</comment>
<evidence type="ECO:0000256" key="10">
    <source>
        <dbReference type="PIRSR" id="PIRSR600101-2"/>
    </source>
</evidence>
<protein>
    <recommendedName>
        <fullName evidence="11">Glutathione hydrolase proenzyme</fullName>
        <ecNumber evidence="11">2.3.2.2</ecNumber>
        <ecNumber evidence="11">3.4.19.13</ecNumber>
    </recommendedName>
    <component>
        <recommendedName>
            <fullName evidence="11">Glutathione hydrolase large chain</fullName>
        </recommendedName>
    </component>
    <component>
        <recommendedName>
            <fullName evidence="11">Glutathione hydrolase small chain</fullName>
        </recommendedName>
    </component>
</protein>
<evidence type="ECO:0000256" key="2">
    <source>
        <dbReference type="ARBA" id="ARBA00001089"/>
    </source>
</evidence>
<evidence type="ECO:0000256" key="4">
    <source>
        <dbReference type="ARBA" id="ARBA00022679"/>
    </source>
</evidence>
<evidence type="ECO:0000256" key="5">
    <source>
        <dbReference type="ARBA" id="ARBA00022801"/>
    </source>
</evidence>
<dbReference type="EC" id="3.4.19.13" evidence="11"/>
<feature type="active site" description="Nucleophile" evidence="9">
    <location>
        <position position="393"/>
    </location>
</feature>
<organism evidence="12 13">
    <name type="scientific">Caulobacter vibrioides</name>
    <name type="common">Caulobacter crescentus</name>
    <dbReference type="NCBI Taxonomy" id="155892"/>
    <lineage>
        <taxon>Bacteria</taxon>
        <taxon>Pseudomonadati</taxon>
        <taxon>Pseudomonadota</taxon>
        <taxon>Alphaproteobacteria</taxon>
        <taxon>Caulobacterales</taxon>
        <taxon>Caulobacteraceae</taxon>
        <taxon>Caulobacter</taxon>
    </lineage>
</organism>
<dbReference type="GO" id="GO:0006750">
    <property type="term" value="P:glutathione biosynthetic process"/>
    <property type="evidence" value="ECO:0007669"/>
    <property type="project" value="UniProtKB-KW"/>
</dbReference>
<keyword evidence="4 11" id="KW-0808">Transferase</keyword>
<dbReference type="InterPro" id="IPR029055">
    <property type="entry name" value="Ntn_hydrolases_N"/>
</dbReference>
<dbReference type="InterPro" id="IPR051792">
    <property type="entry name" value="GGT_bact"/>
</dbReference>
<keyword evidence="5 11" id="KW-0378">Hydrolase</keyword>
<dbReference type="GO" id="GO:0036374">
    <property type="term" value="F:glutathione hydrolase activity"/>
    <property type="evidence" value="ECO:0007669"/>
    <property type="project" value="UniProtKB-UniRule"/>
</dbReference>
<dbReference type="EC" id="2.3.2.2" evidence="11"/>
<gene>
    <name evidence="12" type="ORF">B7Z12_01755</name>
</gene>
<evidence type="ECO:0000256" key="6">
    <source>
        <dbReference type="ARBA" id="ARBA00023145"/>
    </source>
</evidence>
<keyword evidence="7 11" id="KW-0012">Acyltransferase</keyword>
<evidence type="ECO:0000256" key="3">
    <source>
        <dbReference type="ARBA" id="ARBA00009381"/>
    </source>
</evidence>
<dbReference type="InterPro" id="IPR043137">
    <property type="entry name" value="GGT_ssub_C"/>
</dbReference>
<feature type="binding site" evidence="10">
    <location>
        <begin position="464"/>
        <end position="465"/>
    </location>
    <ligand>
        <name>L-glutamate</name>
        <dbReference type="ChEBI" id="CHEBI:29985"/>
    </ligand>
</feature>
<dbReference type="Pfam" id="PF01019">
    <property type="entry name" value="G_glu_transpept"/>
    <property type="match status" value="1"/>
</dbReference>